<protein>
    <recommendedName>
        <fullName evidence="3">histidine kinase</fullName>
        <ecNumber evidence="3">2.7.13.3</ecNumber>
    </recommendedName>
</protein>
<name>A0A975D356_9SPHN</name>
<evidence type="ECO:0000313" key="16">
    <source>
        <dbReference type="Proteomes" id="UP000664914"/>
    </source>
</evidence>
<dbReference type="InterPro" id="IPR025201">
    <property type="entry name" value="KdpD_TM"/>
</dbReference>
<dbReference type="EC" id="2.7.13.3" evidence="3"/>
<evidence type="ECO:0000256" key="13">
    <source>
        <dbReference type="SAM" id="Phobius"/>
    </source>
</evidence>
<evidence type="ECO:0000256" key="1">
    <source>
        <dbReference type="ARBA" id="ARBA00000085"/>
    </source>
</evidence>
<dbReference type="GO" id="GO:0000160">
    <property type="term" value="P:phosphorelay signal transduction system"/>
    <property type="evidence" value="ECO:0007669"/>
    <property type="project" value="UniProtKB-KW"/>
</dbReference>
<dbReference type="EMBL" id="CP059319">
    <property type="protein sequence ID" value="QTH22132.1"/>
    <property type="molecule type" value="Genomic_DNA"/>
</dbReference>
<dbReference type="InterPro" id="IPR036890">
    <property type="entry name" value="HATPase_C_sf"/>
</dbReference>
<feature type="transmembrane region" description="Helical" evidence="13">
    <location>
        <begin position="94"/>
        <end position="119"/>
    </location>
</feature>
<dbReference type="InterPro" id="IPR011495">
    <property type="entry name" value="Sig_transdc_His_kin_sub2_dim/P"/>
</dbReference>
<dbReference type="InterPro" id="IPR038318">
    <property type="entry name" value="KdpD_sf"/>
</dbReference>
<sequence>MILELPHRLAGRKPDLATDVVVATAGVGLAVAGRLIVDIFAPGVLAYSFVFPAVIFSCLIAGLRSGLLVTVICQLLIWYFVIPPQRDFAIDFPHGVGLAVATGSLLLTAWVVAGFRAAAFRLREEQQRHVELLSLALREVDHRTRNNFQIAASLLLSRAAGQENPELRGELQAAAGRLQSLASVYSNLALSSTNLSTVMLHEHLRDICERIRDGMLPAGVTLSVDADPIEVPAQTAVSIALIVNECLTNAAKHAFPEGVGAVAVWLRPDAEGNILITIEDDGAGHNPDRSHGTGSKLMDMLARSLGAELQISSGTTIDRGTRCELKVPRASLTHG</sequence>
<keyword evidence="12 13" id="KW-0472">Membrane</keyword>
<accession>A0A975D356</accession>
<keyword evidence="5" id="KW-0808">Transferase</keyword>
<dbReference type="PANTHER" id="PTHR41523:SF8">
    <property type="entry name" value="ETHYLENE RESPONSE SENSOR PROTEIN"/>
    <property type="match status" value="1"/>
</dbReference>
<evidence type="ECO:0000256" key="7">
    <source>
        <dbReference type="ARBA" id="ARBA00022741"/>
    </source>
</evidence>
<evidence type="ECO:0000256" key="2">
    <source>
        <dbReference type="ARBA" id="ARBA00004141"/>
    </source>
</evidence>
<dbReference type="Pfam" id="PF02518">
    <property type="entry name" value="HATPase_c"/>
    <property type="match status" value="1"/>
</dbReference>
<dbReference type="GO" id="GO:0016020">
    <property type="term" value="C:membrane"/>
    <property type="evidence" value="ECO:0007669"/>
    <property type="project" value="UniProtKB-SubCell"/>
</dbReference>
<evidence type="ECO:0000259" key="14">
    <source>
        <dbReference type="SMART" id="SM00387"/>
    </source>
</evidence>
<feature type="domain" description="Histidine kinase/HSP90-like ATPase" evidence="14">
    <location>
        <begin position="234"/>
        <end position="331"/>
    </location>
</feature>
<evidence type="ECO:0000256" key="8">
    <source>
        <dbReference type="ARBA" id="ARBA00022777"/>
    </source>
</evidence>
<evidence type="ECO:0000256" key="12">
    <source>
        <dbReference type="ARBA" id="ARBA00023136"/>
    </source>
</evidence>
<keyword evidence="11" id="KW-0902">Two-component regulatory system</keyword>
<comment type="catalytic activity">
    <reaction evidence="1">
        <text>ATP + protein L-histidine = ADP + protein N-phospho-L-histidine.</text>
        <dbReference type="EC" id="2.7.13.3"/>
    </reaction>
</comment>
<evidence type="ECO:0000256" key="9">
    <source>
        <dbReference type="ARBA" id="ARBA00022840"/>
    </source>
</evidence>
<gene>
    <name evidence="15" type="ORF">HRJ34_00915</name>
</gene>
<keyword evidence="9" id="KW-0067">ATP-binding</keyword>
<dbReference type="RefSeq" id="WP_011951943.1">
    <property type="nucleotide sequence ID" value="NZ_CP059319.1"/>
</dbReference>
<keyword evidence="6 13" id="KW-0812">Transmembrane</keyword>
<dbReference type="Gene3D" id="1.20.120.620">
    <property type="entry name" value="Backbone structure of the membrane domain of e. Coli histidine kinase receptor kdpd"/>
    <property type="match status" value="1"/>
</dbReference>
<dbReference type="Proteomes" id="UP000664914">
    <property type="component" value="Chromosome"/>
</dbReference>
<evidence type="ECO:0000256" key="4">
    <source>
        <dbReference type="ARBA" id="ARBA00022553"/>
    </source>
</evidence>
<feature type="transmembrane region" description="Helical" evidence="13">
    <location>
        <begin position="49"/>
        <end position="82"/>
    </location>
</feature>
<keyword evidence="10 13" id="KW-1133">Transmembrane helix</keyword>
<proteinExistence type="predicted"/>
<dbReference type="Pfam" id="PF07568">
    <property type="entry name" value="HisKA_2"/>
    <property type="match status" value="1"/>
</dbReference>
<dbReference type="AlphaFoldDB" id="A0A975D356"/>
<evidence type="ECO:0000256" key="10">
    <source>
        <dbReference type="ARBA" id="ARBA00022989"/>
    </source>
</evidence>
<dbReference type="Gene3D" id="3.30.565.10">
    <property type="entry name" value="Histidine kinase-like ATPase, C-terminal domain"/>
    <property type="match status" value="1"/>
</dbReference>
<evidence type="ECO:0000256" key="5">
    <source>
        <dbReference type="ARBA" id="ARBA00022679"/>
    </source>
</evidence>
<dbReference type="SUPFAM" id="SSF55874">
    <property type="entry name" value="ATPase domain of HSP90 chaperone/DNA topoisomerase II/histidine kinase"/>
    <property type="match status" value="1"/>
</dbReference>
<dbReference type="OMA" id="FDRGNGF"/>
<dbReference type="GO" id="GO:0005524">
    <property type="term" value="F:ATP binding"/>
    <property type="evidence" value="ECO:0007669"/>
    <property type="project" value="UniProtKB-KW"/>
</dbReference>
<dbReference type="InterPro" id="IPR003594">
    <property type="entry name" value="HATPase_dom"/>
</dbReference>
<dbReference type="PANTHER" id="PTHR41523">
    <property type="entry name" value="TWO-COMPONENT SYSTEM SENSOR PROTEIN"/>
    <property type="match status" value="1"/>
</dbReference>
<reference evidence="15" key="2">
    <citation type="submission" date="2021-04" db="EMBL/GenBank/DDBJ databases">
        <title>Isolation and genomic analysis of the ibuprofen-degrading bacterium Sphingomonas strain MPO218.</title>
        <authorList>
            <person name="Aulestia M."/>
            <person name="Flores A."/>
            <person name="Mangas E.L."/>
            <person name="Perez-Pulido A.J."/>
            <person name="Santero E."/>
            <person name="Camacho E.M."/>
        </authorList>
    </citation>
    <scope>NUCLEOTIDE SEQUENCE</scope>
    <source>
        <strain evidence="15">MPO218</strain>
    </source>
</reference>
<evidence type="ECO:0000256" key="3">
    <source>
        <dbReference type="ARBA" id="ARBA00012438"/>
    </source>
</evidence>
<keyword evidence="4" id="KW-0597">Phosphoprotein</keyword>
<keyword evidence="8" id="KW-0418">Kinase</keyword>
<reference evidence="15" key="1">
    <citation type="submission" date="2020-07" db="EMBL/GenBank/DDBJ databases">
        <authorList>
            <person name="Camacho E."/>
        </authorList>
    </citation>
    <scope>NUCLEOTIDE SEQUENCE</scope>
    <source>
        <strain evidence="15">MPO218</strain>
    </source>
</reference>
<evidence type="ECO:0000313" key="15">
    <source>
        <dbReference type="EMBL" id="QTH22132.1"/>
    </source>
</evidence>
<organism evidence="15 16">
    <name type="scientific">Rhizorhabdus wittichii</name>
    <dbReference type="NCBI Taxonomy" id="160791"/>
    <lineage>
        <taxon>Bacteria</taxon>
        <taxon>Pseudomonadati</taxon>
        <taxon>Pseudomonadota</taxon>
        <taxon>Alphaproteobacteria</taxon>
        <taxon>Sphingomonadales</taxon>
        <taxon>Sphingomonadaceae</taxon>
        <taxon>Rhizorhabdus</taxon>
    </lineage>
</organism>
<feature type="transmembrane region" description="Helical" evidence="13">
    <location>
        <begin position="20"/>
        <end position="37"/>
    </location>
</feature>
<dbReference type="SMART" id="SM00387">
    <property type="entry name" value="HATPase_c"/>
    <property type="match status" value="1"/>
</dbReference>
<dbReference type="Pfam" id="PF13493">
    <property type="entry name" value="DUF4118"/>
    <property type="match status" value="1"/>
</dbReference>
<evidence type="ECO:0000256" key="6">
    <source>
        <dbReference type="ARBA" id="ARBA00022692"/>
    </source>
</evidence>
<comment type="subcellular location">
    <subcellularLocation>
        <location evidence="2">Membrane</location>
        <topology evidence="2">Multi-pass membrane protein</topology>
    </subcellularLocation>
</comment>
<dbReference type="GO" id="GO:0004673">
    <property type="term" value="F:protein histidine kinase activity"/>
    <property type="evidence" value="ECO:0007669"/>
    <property type="project" value="UniProtKB-EC"/>
</dbReference>
<keyword evidence="7" id="KW-0547">Nucleotide-binding</keyword>
<evidence type="ECO:0000256" key="11">
    <source>
        <dbReference type="ARBA" id="ARBA00023012"/>
    </source>
</evidence>